<dbReference type="EMBL" id="VYYT01000002">
    <property type="protein sequence ID" value="KAK2779620.1"/>
    <property type="molecule type" value="Genomic_DNA"/>
</dbReference>
<comment type="caution">
    <text evidence="4">The sequence shown here is derived from an EMBL/GenBank/DDBJ whole genome shotgun (WGS) entry which is preliminary data.</text>
</comment>
<dbReference type="PANTHER" id="PTHR46082">
    <property type="entry name" value="ATP/GTP-BINDING PROTEIN-RELATED"/>
    <property type="match status" value="1"/>
</dbReference>
<dbReference type="GO" id="GO:0003824">
    <property type="term" value="F:catalytic activity"/>
    <property type="evidence" value="ECO:0007669"/>
    <property type="project" value="InterPro"/>
</dbReference>
<dbReference type="InterPro" id="IPR035994">
    <property type="entry name" value="Nucleoside_phosphorylase_sf"/>
</dbReference>
<evidence type="ECO:0000313" key="5">
    <source>
        <dbReference type="Proteomes" id="UP001281614"/>
    </source>
</evidence>
<proteinExistence type="predicted"/>
<evidence type="ECO:0000313" key="4">
    <source>
        <dbReference type="EMBL" id="KAK2779620.1"/>
    </source>
</evidence>
<sequence length="540" mass="59472">MDDYTVGCVCALPLEMAAARAMLDELHPNPPLQDPADHNCYTLGQMQGHNVVIACLPAGVFGTTSAATVAKDMLRTFRNIRFGLMVGVGGGVPSEEDDIRLGDVIVSKPSGTSGGVIQYDLGKAVQGGGFERVGTLNAPPQVLLTALGSLEARHMCGDSQIPQFLSDFVRRYPKMRSSFGHQGAGYDSLFSAEYDHVGSEPTCEHCDDRQTVQRVSRDDADPVVHYGIIGSGNSVIKDARTRDRLRREYKVLCFEMEAAGLMQEFPCLVIRGVCDYADSHKNKKWQGYAAATAAAFAKELLSVISPANVLKQEPVPAVVSDPVLHDLVAATTEAIATQTHSQNIRHQSAEEAKCHQSFKTSQYEKFKNINPDRVEGTCKWVLEHPHFQQWLESSRDDLLWISADPGCGKSVLARSLVEKELSAKAAHNRTVCYFFFKDNEEQNRVAIALCALLHQLFGSQPQLLRHAMDAYYKNGDNLQNEVAELWLPSPNPSSHFHKVEKLDQMLLCFGGDERSDRVSDSAVVSMQVLELRMCTSALDV</sequence>
<dbReference type="GO" id="GO:0009116">
    <property type="term" value="P:nucleoside metabolic process"/>
    <property type="evidence" value="ECO:0007669"/>
    <property type="project" value="InterPro"/>
</dbReference>
<dbReference type="Pfam" id="PF24883">
    <property type="entry name" value="NPHP3_N"/>
    <property type="match status" value="1"/>
</dbReference>
<reference evidence="4" key="1">
    <citation type="submission" date="2023-02" db="EMBL/GenBank/DDBJ databases">
        <title>Colletotrichum kahawae CIFC_Que2 genome sequencing and assembly.</title>
        <authorList>
            <person name="Baroncelli R."/>
        </authorList>
    </citation>
    <scope>NUCLEOTIDE SEQUENCE</scope>
    <source>
        <strain evidence="4">CIFC_Que2</strain>
    </source>
</reference>
<feature type="domain" description="Nephrocystin 3-like N-terminal" evidence="3">
    <location>
        <begin position="376"/>
        <end position="486"/>
    </location>
</feature>
<dbReference type="Proteomes" id="UP001281614">
    <property type="component" value="Unassembled WGS sequence"/>
</dbReference>
<dbReference type="SUPFAM" id="SSF53167">
    <property type="entry name" value="Purine and uridine phosphorylases"/>
    <property type="match status" value="1"/>
</dbReference>
<organism evidence="4 5">
    <name type="scientific">Colletotrichum kahawae</name>
    <name type="common">Coffee berry disease fungus</name>
    <dbReference type="NCBI Taxonomy" id="34407"/>
    <lineage>
        <taxon>Eukaryota</taxon>
        <taxon>Fungi</taxon>
        <taxon>Dikarya</taxon>
        <taxon>Ascomycota</taxon>
        <taxon>Pezizomycotina</taxon>
        <taxon>Sordariomycetes</taxon>
        <taxon>Hypocreomycetidae</taxon>
        <taxon>Glomerellales</taxon>
        <taxon>Glomerellaceae</taxon>
        <taxon>Colletotrichum</taxon>
        <taxon>Colletotrichum gloeosporioides species complex</taxon>
    </lineage>
</organism>
<feature type="domain" description="Nucleoside phosphorylase" evidence="2">
    <location>
        <begin position="5"/>
        <end position="300"/>
    </location>
</feature>
<dbReference type="InterPro" id="IPR056884">
    <property type="entry name" value="NPHP3-like_N"/>
</dbReference>
<name>A0AAD9YUZ0_COLKA</name>
<keyword evidence="1" id="KW-0677">Repeat</keyword>
<dbReference type="AlphaFoldDB" id="A0AAD9YUZ0"/>
<dbReference type="Gene3D" id="3.40.50.300">
    <property type="entry name" value="P-loop containing nucleotide triphosphate hydrolases"/>
    <property type="match status" value="1"/>
</dbReference>
<accession>A0AAD9YUZ0</accession>
<evidence type="ECO:0000259" key="3">
    <source>
        <dbReference type="Pfam" id="PF24883"/>
    </source>
</evidence>
<keyword evidence="5" id="KW-1185">Reference proteome</keyword>
<evidence type="ECO:0000259" key="2">
    <source>
        <dbReference type="Pfam" id="PF01048"/>
    </source>
</evidence>
<gene>
    <name evidence="4" type="ORF">CKAH01_02968</name>
</gene>
<dbReference type="InterPro" id="IPR027417">
    <property type="entry name" value="P-loop_NTPase"/>
</dbReference>
<dbReference type="InterPro" id="IPR053137">
    <property type="entry name" value="NLR-like"/>
</dbReference>
<protein>
    <submittedName>
        <fullName evidence="4">Vegetative incompatibility protein HET-E-1-like protein 16</fullName>
    </submittedName>
</protein>
<dbReference type="Pfam" id="PF01048">
    <property type="entry name" value="PNP_UDP_1"/>
    <property type="match status" value="1"/>
</dbReference>
<dbReference type="Gene3D" id="3.40.50.1580">
    <property type="entry name" value="Nucleoside phosphorylase domain"/>
    <property type="match status" value="1"/>
</dbReference>
<dbReference type="PANTHER" id="PTHR46082:SF11">
    <property type="entry name" value="AAA+ ATPASE DOMAIN-CONTAINING PROTEIN-RELATED"/>
    <property type="match status" value="1"/>
</dbReference>
<evidence type="ECO:0000256" key="1">
    <source>
        <dbReference type="ARBA" id="ARBA00022737"/>
    </source>
</evidence>
<dbReference type="InterPro" id="IPR000845">
    <property type="entry name" value="Nucleoside_phosphorylase_d"/>
</dbReference>